<evidence type="ECO:0000256" key="2">
    <source>
        <dbReference type="ARBA" id="ARBA00001946"/>
    </source>
</evidence>
<keyword evidence="6" id="KW-0479">Metal-binding</keyword>
<sequence length="664" mass="70819">MKRCCCRAAPLLALLGIARGRPVGSMRGGGGTSFLSNMCRLRGGQHGAAAGETQIFETVVSSEVTRVATSPFEGQKPGTSGLRKKTSVFLQPGYLENFIQSLFDSLPDGELRGATLVVSGDGRYGNAAAVQIICKMAAAHGVARVWVGRDGLLSTPAASCVIREREGGVACGGVILSASHNPGGPDADFGIKYNVRNGGPALESLTEEVYERSTQIREYAIVAGLPDVDLSLEGRHVFVDEKGGAPHFEVEVIDPTEDYVALMASLFDFDALRSLLRRPDMSLVFDGMHGVAGPYARAIFGALGALLNCIPSEDFGGGHPDPNLTYAAALAKLMGLTGQPAGGEPPVLGAAADGDDRLQRGRDADRNMIVGRRFFVTPSDSLAVIAAHAHALPWLARQGGLRALARSMPTSGGRPRLGEGRAVDRVAEELGLPLFETPTGWKYFGNLMDSHLLGGADLSPLLCGEESFGTGSSHIREKDGLWAVLCWASILAHHNVDTPEGQLVGVEEVVTQHWRRFGRNFYTRYDYENVDAAAAEEIVERLRAMGSSFRGAGYGPSEPQLLQDGFALATIDEFSYRDPVDSSTTSQQGVRLLFADGSRIVLRLSGTGSVGATVRIYIERYQPPGDEYALLANATDALRPLVDLALHLSQVRELTGREAPTVIT</sequence>
<dbReference type="Pfam" id="PF02878">
    <property type="entry name" value="PGM_PMM_I"/>
    <property type="match status" value="1"/>
</dbReference>
<feature type="signal peptide" evidence="9">
    <location>
        <begin position="1"/>
        <end position="20"/>
    </location>
</feature>
<evidence type="ECO:0000256" key="8">
    <source>
        <dbReference type="ARBA" id="ARBA00023235"/>
    </source>
</evidence>
<dbReference type="InterPro" id="IPR005846">
    <property type="entry name" value="A-D-PHexomutase_a/b/a-III"/>
</dbReference>
<evidence type="ECO:0000256" key="9">
    <source>
        <dbReference type="SAM" id="SignalP"/>
    </source>
</evidence>
<dbReference type="GO" id="GO:0004614">
    <property type="term" value="F:phosphoglucomutase activity"/>
    <property type="evidence" value="ECO:0007669"/>
    <property type="project" value="UniProtKB-EC"/>
</dbReference>
<keyword evidence="9" id="KW-0732">Signal</keyword>
<evidence type="ECO:0000259" key="11">
    <source>
        <dbReference type="Pfam" id="PF02879"/>
    </source>
</evidence>
<dbReference type="FunFam" id="3.40.120.10:FF:000005">
    <property type="entry name" value="Phosphoglucomutase 5"/>
    <property type="match status" value="1"/>
</dbReference>
<feature type="chain" id="PRO_5044291333" description="phosphoglucomutase (alpha-D-glucose-1,6-bisphosphate-dependent)" evidence="9">
    <location>
        <begin position="21"/>
        <end position="664"/>
    </location>
</feature>
<dbReference type="OMA" id="WIQDRAN"/>
<dbReference type="PANTHER" id="PTHR22573:SF2">
    <property type="entry name" value="PHOSPHOGLUCOMUTASE"/>
    <property type="match status" value="1"/>
</dbReference>
<reference evidence="14" key="1">
    <citation type="journal article" date="2013" name="Nature">
        <title>Pan genome of the phytoplankton Emiliania underpins its global distribution.</title>
        <authorList>
            <person name="Read B.A."/>
            <person name="Kegel J."/>
            <person name="Klute M.J."/>
            <person name="Kuo A."/>
            <person name="Lefebvre S.C."/>
            <person name="Maumus F."/>
            <person name="Mayer C."/>
            <person name="Miller J."/>
            <person name="Monier A."/>
            <person name="Salamov A."/>
            <person name="Young J."/>
            <person name="Aguilar M."/>
            <person name="Claverie J.M."/>
            <person name="Frickenhaus S."/>
            <person name="Gonzalez K."/>
            <person name="Herman E.K."/>
            <person name="Lin Y.C."/>
            <person name="Napier J."/>
            <person name="Ogata H."/>
            <person name="Sarno A.F."/>
            <person name="Shmutz J."/>
            <person name="Schroeder D."/>
            <person name="de Vargas C."/>
            <person name="Verret F."/>
            <person name="von Dassow P."/>
            <person name="Valentin K."/>
            <person name="Van de Peer Y."/>
            <person name="Wheeler G."/>
            <person name="Dacks J.B."/>
            <person name="Delwiche C.F."/>
            <person name="Dyhrman S.T."/>
            <person name="Glockner G."/>
            <person name="John U."/>
            <person name="Richards T."/>
            <person name="Worden A.Z."/>
            <person name="Zhang X."/>
            <person name="Grigoriev I.V."/>
            <person name="Allen A.E."/>
            <person name="Bidle K."/>
            <person name="Borodovsky M."/>
            <person name="Bowler C."/>
            <person name="Brownlee C."/>
            <person name="Cock J.M."/>
            <person name="Elias M."/>
            <person name="Gladyshev V.N."/>
            <person name="Groth M."/>
            <person name="Guda C."/>
            <person name="Hadaegh A."/>
            <person name="Iglesias-Rodriguez M.D."/>
            <person name="Jenkins J."/>
            <person name="Jones B.M."/>
            <person name="Lawson T."/>
            <person name="Leese F."/>
            <person name="Lindquist E."/>
            <person name="Lobanov A."/>
            <person name="Lomsadze A."/>
            <person name="Malik S.B."/>
            <person name="Marsh M.E."/>
            <person name="Mackinder L."/>
            <person name="Mock T."/>
            <person name="Mueller-Roeber B."/>
            <person name="Pagarete A."/>
            <person name="Parker M."/>
            <person name="Probert I."/>
            <person name="Quesneville H."/>
            <person name="Raines C."/>
            <person name="Rensing S.A."/>
            <person name="Riano-Pachon D.M."/>
            <person name="Richier S."/>
            <person name="Rokitta S."/>
            <person name="Shiraiwa Y."/>
            <person name="Soanes D.M."/>
            <person name="van der Giezen M."/>
            <person name="Wahlund T.M."/>
            <person name="Williams B."/>
            <person name="Wilson W."/>
            <person name="Wolfe G."/>
            <person name="Wurch L.L."/>
        </authorList>
    </citation>
    <scope>NUCLEOTIDE SEQUENCE</scope>
</reference>
<dbReference type="PANTHER" id="PTHR22573">
    <property type="entry name" value="PHOSPHOHEXOMUTASE FAMILY MEMBER"/>
    <property type="match status" value="1"/>
</dbReference>
<dbReference type="RefSeq" id="XP_005771248.1">
    <property type="nucleotide sequence ID" value="XM_005771191.1"/>
</dbReference>
<evidence type="ECO:0000256" key="4">
    <source>
        <dbReference type="ARBA" id="ARBA00012728"/>
    </source>
</evidence>
<dbReference type="Gene3D" id="3.40.120.10">
    <property type="entry name" value="Alpha-D-Glucose-1,6-Bisphosphate, subunit A, domain 3"/>
    <property type="match status" value="3"/>
</dbReference>
<dbReference type="Gene3D" id="3.30.310.50">
    <property type="entry name" value="Alpha-D-phosphohexomutase, C-terminal domain"/>
    <property type="match status" value="1"/>
</dbReference>
<evidence type="ECO:0000259" key="12">
    <source>
        <dbReference type="Pfam" id="PF02880"/>
    </source>
</evidence>
<keyword evidence="8" id="KW-0413">Isomerase</keyword>
<evidence type="ECO:0000313" key="13">
    <source>
        <dbReference type="EnsemblProtists" id="EOD18819"/>
    </source>
</evidence>
<feature type="domain" description="Alpha-D-phosphohexomutase alpha/beta/alpha" evidence="10">
    <location>
        <begin position="75"/>
        <end position="219"/>
    </location>
</feature>
<evidence type="ECO:0000256" key="5">
    <source>
        <dbReference type="ARBA" id="ARBA00022553"/>
    </source>
</evidence>
<comment type="similarity">
    <text evidence="3">Belongs to the phosphohexose mutase family.</text>
</comment>
<name>A0A0D3J5N4_EMIH1</name>
<dbReference type="HOGENOM" id="CLU_009330_0_1_1"/>
<dbReference type="FunFam" id="3.40.120.10:FF:000004">
    <property type="entry name" value="Phosphoglucomutase 5"/>
    <property type="match status" value="1"/>
</dbReference>
<dbReference type="InterPro" id="IPR016055">
    <property type="entry name" value="A-D-PHexomutase_a/b/a-I/II/III"/>
</dbReference>
<dbReference type="InterPro" id="IPR045244">
    <property type="entry name" value="PGM"/>
</dbReference>
<dbReference type="PROSITE" id="PS00710">
    <property type="entry name" value="PGM_PMM"/>
    <property type="match status" value="1"/>
</dbReference>
<evidence type="ECO:0000256" key="6">
    <source>
        <dbReference type="ARBA" id="ARBA00022723"/>
    </source>
</evidence>
<dbReference type="InterPro" id="IPR016066">
    <property type="entry name" value="A-D-PHexomutase_CS"/>
</dbReference>
<dbReference type="FunFam" id="3.30.310.50:FF:000002">
    <property type="entry name" value="Phosphoglucomutase 5"/>
    <property type="match status" value="1"/>
</dbReference>
<dbReference type="eggNOG" id="KOG0625">
    <property type="taxonomic scope" value="Eukaryota"/>
</dbReference>
<dbReference type="Pfam" id="PF02880">
    <property type="entry name" value="PGM_PMM_III"/>
    <property type="match status" value="1"/>
</dbReference>
<dbReference type="EnsemblProtists" id="EOD18819">
    <property type="protein sequence ID" value="EOD18819"/>
    <property type="gene ID" value="EMIHUDRAFT_427377"/>
</dbReference>
<dbReference type="InterPro" id="IPR005845">
    <property type="entry name" value="A-D-PHexomutase_a/b/a-II"/>
</dbReference>
<dbReference type="GO" id="GO:0005829">
    <property type="term" value="C:cytosol"/>
    <property type="evidence" value="ECO:0007669"/>
    <property type="project" value="TreeGrafter"/>
</dbReference>
<dbReference type="NCBIfam" id="NF005737">
    <property type="entry name" value="PRK07564.1-1"/>
    <property type="match status" value="1"/>
</dbReference>
<organism evidence="13 14">
    <name type="scientific">Emiliania huxleyi (strain CCMP1516)</name>
    <dbReference type="NCBI Taxonomy" id="280463"/>
    <lineage>
        <taxon>Eukaryota</taxon>
        <taxon>Haptista</taxon>
        <taxon>Haptophyta</taxon>
        <taxon>Prymnesiophyceae</taxon>
        <taxon>Isochrysidales</taxon>
        <taxon>Noelaerhabdaceae</taxon>
        <taxon>Emiliania</taxon>
    </lineage>
</organism>
<dbReference type="InterPro" id="IPR036900">
    <property type="entry name" value="A-D-PHexomutase_C_sf"/>
</dbReference>
<proteinExistence type="inferred from homology"/>
<dbReference type="EC" id="5.4.2.2" evidence="4"/>
<dbReference type="KEGG" id="ehx:EMIHUDRAFT_427377"/>
<evidence type="ECO:0000259" key="10">
    <source>
        <dbReference type="Pfam" id="PF02878"/>
    </source>
</evidence>
<keyword evidence="7" id="KW-0460">Magnesium</keyword>
<dbReference type="PRINTS" id="PR00509">
    <property type="entry name" value="PGMPMM"/>
</dbReference>
<protein>
    <recommendedName>
        <fullName evidence="4">phosphoglucomutase (alpha-D-glucose-1,6-bisphosphate-dependent)</fullName>
        <ecNumber evidence="4">5.4.2.2</ecNumber>
    </recommendedName>
</protein>
<accession>A0A0D3J5N4</accession>
<evidence type="ECO:0000256" key="3">
    <source>
        <dbReference type="ARBA" id="ARBA00010231"/>
    </source>
</evidence>
<dbReference type="GO" id="GO:0005975">
    <property type="term" value="P:carbohydrate metabolic process"/>
    <property type="evidence" value="ECO:0007669"/>
    <property type="project" value="InterPro"/>
</dbReference>
<evidence type="ECO:0000313" key="14">
    <source>
        <dbReference type="Proteomes" id="UP000013827"/>
    </source>
</evidence>
<dbReference type="SUPFAM" id="SSF53738">
    <property type="entry name" value="Phosphoglucomutase, first 3 domains"/>
    <property type="match status" value="3"/>
</dbReference>
<dbReference type="SUPFAM" id="SSF55957">
    <property type="entry name" value="Phosphoglucomutase, C-terminal domain"/>
    <property type="match status" value="1"/>
</dbReference>
<dbReference type="Pfam" id="PF24947">
    <property type="entry name" value="PGM1_C_vert_fung"/>
    <property type="match status" value="1"/>
</dbReference>
<dbReference type="InterPro" id="IPR005844">
    <property type="entry name" value="A-D-PHexomutase_a/b/a-I"/>
</dbReference>
<comment type="cofactor">
    <cofactor evidence="2">
        <name>Mg(2+)</name>
        <dbReference type="ChEBI" id="CHEBI:18420"/>
    </cofactor>
</comment>
<dbReference type="InterPro" id="IPR005841">
    <property type="entry name" value="Alpha-D-phosphohexomutase_SF"/>
</dbReference>
<evidence type="ECO:0000256" key="7">
    <source>
        <dbReference type="ARBA" id="ARBA00022842"/>
    </source>
</evidence>
<feature type="domain" description="Alpha-D-phosphohexomutase alpha/beta/alpha" evidence="12">
    <location>
        <begin position="421"/>
        <end position="496"/>
    </location>
</feature>
<feature type="domain" description="Alpha-D-phosphohexomutase alpha/beta/alpha" evidence="11">
    <location>
        <begin position="258"/>
        <end position="337"/>
    </location>
</feature>
<comment type="catalytic activity">
    <reaction evidence="1">
        <text>alpha-D-glucose 1-phosphate = alpha-D-glucose 6-phosphate</text>
        <dbReference type="Rhea" id="RHEA:23536"/>
        <dbReference type="ChEBI" id="CHEBI:58225"/>
        <dbReference type="ChEBI" id="CHEBI:58601"/>
        <dbReference type="EC" id="5.4.2.2"/>
    </reaction>
</comment>
<dbReference type="AlphaFoldDB" id="A0A0D3J5N4"/>
<evidence type="ECO:0000256" key="1">
    <source>
        <dbReference type="ARBA" id="ARBA00000443"/>
    </source>
</evidence>
<dbReference type="Proteomes" id="UP000013827">
    <property type="component" value="Unassembled WGS sequence"/>
</dbReference>
<reference evidence="13" key="2">
    <citation type="submission" date="2024-10" db="UniProtKB">
        <authorList>
            <consortium name="EnsemblProtists"/>
        </authorList>
    </citation>
    <scope>IDENTIFICATION</scope>
</reference>
<dbReference type="STRING" id="2903.R1ED44"/>
<dbReference type="Pfam" id="PF02879">
    <property type="entry name" value="PGM_PMM_II"/>
    <property type="match status" value="1"/>
</dbReference>
<dbReference type="GO" id="GO:0000287">
    <property type="term" value="F:magnesium ion binding"/>
    <property type="evidence" value="ECO:0007669"/>
    <property type="project" value="InterPro"/>
</dbReference>
<keyword evidence="14" id="KW-1185">Reference proteome</keyword>
<dbReference type="PaxDb" id="2903-EOD18819"/>
<dbReference type="GeneID" id="17264366"/>
<keyword evidence="5" id="KW-0597">Phosphoprotein</keyword>